<name>A0A7W9TRD5_CASDE</name>
<feature type="signal peptide" evidence="3">
    <location>
        <begin position="1"/>
        <end position="20"/>
    </location>
</feature>
<reference evidence="4 5" key="1">
    <citation type="submission" date="2020-08" db="EMBL/GenBank/DDBJ databases">
        <title>Genomic Encyclopedia of Type Strains, Phase IV (KMG-IV): sequencing the most valuable type-strain genomes for metagenomic binning, comparative biology and taxonomic classification.</title>
        <authorList>
            <person name="Goeker M."/>
        </authorList>
    </citation>
    <scope>NUCLEOTIDE SEQUENCE [LARGE SCALE GENOMIC DNA]</scope>
    <source>
        <strain evidence="4 5">DSM 12141</strain>
    </source>
</reference>
<dbReference type="PIRSF" id="PIRSF017018">
    <property type="entry name" value="Tp34"/>
    <property type="match status" value="1"/>
</dbReference>
<dbReference type="InterPro" id="IPR038482">
    <property type="entry name" value="Tp34-type_sf"/>
</dbReference>
<dbReference type="Gene3D" id="2.60.40.2480">
    <property type="entry name" value="Periplasmic metal-binding protein Tp34-type"/>
    <property type="match status" value="1"/>
</dbReference>
<evidence type="ECO:0000256" key="3">
    <source>
        <dbReference type="SAM" id="SignalP"/>
    </source>
</evidence>
<evidence type="ECO:0008006" key="6">
    <source>
        <dbReference type="Google" id="ProtNLM"/>
    </source>
</evidence>
<accession>A0A7W9TRD5</accession>
<proteinExistence type="inferred from homology"/>
<evidence type="ECO:0000256" key="1">
    <source>
        <dbReference type="ARBA" id="ARBA00010013"/>
    </source>
</evidence>
<keyword evidence="2 3" id="KW-0732">Signal</keyword>
<feature type="chain" id="PRO_5031244855" description="Iron transporter" evidence="3">
    <location>
        <begin position="21"/>
        <end position="178"/>
    </location>
</feature>
<dbReference type="Proteomes" id="UP000541136">
    <property type="component" value="Unassembled WGS sequence"/>
</dbReference>
<dbReference type="AlphaFoldDB" id="A0A7W9TRD5"/>
<dbReference type="EMBL" id="JACHIB010000020">
    <property type="protein sequence ID" value="MBB6085151.1"/>
    <property type="molecule type" value="Genomic_DNA"/>
</dbReference>
<evidence type="ECO:0000313" key="5">
    <source>
        <dbReference type="Proteomes" id="UP000541136"/>
    </source>
</evidence>
<protein>
    <recommendedName>
        <fullName evidence="6">Iron transporter</fullName>
    </recommendedName>
</protein>
<evidence type="ECO:0000313" key="4">
    <source>
        <dbReference type="EMBL" id="MBB6085151.1"/>
    </source>
</evidence>
<organism evidence="4 5">
    <name type="scientific">Castellaniella defragrans</name>
    <name type="common">Alcaligenes defragrans</name>
    <dbReference type="NCBI Taxonomy" id="75697"/>
    <lineage>
        <taxon>Bacteria</taxon>
        <taxon>Pseudomonadati</taxon>
        <taxon>Pseudomonadota</taxon>
        <taxon>Betaproteobacteria</taxon>
        <taxon>Burkholderiales</taxon>
        <taxon>Alcaligenaceae</taxon>
        <taxon>Castellaniella</taxon>
    </lineage>
</organism>
<dbReference type="InterPro" id="IPR018470">
    <property type="entry name" value="Metal-bd_Tp34-typ"/>
</dbReference>
<comment type="similarity">
    <text evidence="1">Belongs to the UPF0423 family.</text>
</comment>
<gene>
    <name evidence="4" type="ORF">HNR28_003204</name>
</gene>
<comment type="caution">
    <text evidence="4">The sequence shown here is derived from an EMBL/GenBank/DDBJ whole genome shotgun (WGS) entry which is preliminary data.</text>
</comment>
<sequence length="178" mass="19295">MVKKLFVALAGIGLASSALAAEYPIGEPSELNGLEVAAVYLQPVEMEPEGMMRAAKDSDIHLEADIHATADNKNGLPEGAWAPYLNIQYVLQKQGSDKVLKGDLMPMVANDGPHYGDNVKLEGPGKYNLTFVIGSPETAHNNHFGRHVDKETGVAPWFKTFEVKYEFVYAGTGKKGGY</sequence>
<evidence type="ECO:0000256" key="2">
    <source>
        <dbReference type="ARBA" id="ARBA00022729"/>
    </source>
</evidence>
<dbReference type="RefSeq" id="WP_151025514.1">
    <property type="nucleotide sequence ID" value="NZ_JACHIB010000020.1"/>
</dbReference>
<dbReference type="Pfam" id="PF10634">
    <property type="entry name" value="Iron_transport"/>
    <property type="match status" value="1"/>
</dbReference>